<protein>
    <submittedName>
        <fullName evidence="1">Uncharacterized protein</fullName>
    </submittedName>
</protein>
<dbReference type="EMBL" id="MFEK01000001">
    <property type="protein sequence ID" value="OGE79538.1"/>
    <property type="molecule type" value="Genomic_DNA"/>
</dbReference>
<gene>
    <name evidence="1" type="ORF">A2751_00390</name>
</gene>
<dbReference type="Proteomes" id="UP000176864">
    <property type="component" value="Unassembled WGS sequence"/>
</dbReference>
<comment type="caution">
    <text evidence="1">The sequence shown here is derived from an EMBL/GenBank/DDBJ whole genome shotgun (WGS) entry which is preliminary data.</text>
</comment>
<accession>A0A1F5NPJ1</accession>
<evidence type="ECO:0000313" key="1">
    <source>
        <dbReference type="EMBL" id="OGE79538.1"/>
    </source>
</evidence>
<organism evidence="1 2">
    <name type="scientific">Candidatus Doudnabacteria bacterium RIFCSPHIGHO2_01_FULL_46_14</name>
    <dbReference type="NCBI Taxonomy" id="1817824"/>
    <lineage>
        <taxon>Bacteria</taxon>
        <taxon>Candidatus Doudnaibacteriota</taxon>
    </lineage>
</organism>
<evidence type="ECO:0000313" key="2">
    <source>
        <dbReference type="Proteomes" id="UP000176864"/>
    </source>
</evidence>
<name>A0A1F5NPJ1_9BACT</name>
<proteinExistence type="predicted"/>
<reference evidence="1 2" key="1">
    <citation type="journal article" date="2016" name="Nat. Commun.">
        <title>Thousands of microbial genomes shed light on interconnected biogeochemical processes in an aquifer system.</title>
        <authorList>
            <person name="Anantharaman K."/>
            <person name="Brown C.T."/>
            <person name="Hug L.A."/>
            <person name="Sharon I."/>
            <person name="Castelle C.J."/>
            <person name="Probst A.J."/>
            <person name="Thomas B.C."/>
            <person name="Singh A."/>
            <person name="Wilkins M.J."/>
            <person name="Karaoz U."/>
            <person name="Brodie E.L."/>
            <person name="Williams K.H."/>
            <person name="Hubbard S.S."/>
            <person name="Banfield J.F."/>
        </authorList>
    </citation>
    <scope>NUCLEOTIDE SEQUENCE [LARGE SCALE GENOMIC DNA]</scope>
</reference>
<sequence>MPKLLYTPPVGYPDRIESLAVQCSTDDVRAMIWSFFEIVLDMYVMIDQGLDIQSKLRRTGERTDFDLKYVETGTDRLRTGYELELTDQKESAVLRLATLVTKHQGRQILFVLDYVIQIAERIVTEAERGCDLIVSDGGRQIGKIESPVLEAITNMAAQLDALDKQGKK</sequence>
<dbReference type="AlphaFoldDB" id="A0A1F5NPJ1"/>